<evidence type="ECO:0000313" key="2">
    <source>
        <dbReference type="Proteomes" id="UP000821853"/>
    </source>
</evidence>
<protein>
    <submittedName>
        <fullName evidence="1">Uncharacterized protein</fullName>
    </submittedName>
</protein>
<dbReference type="InterPro" id="IPR000718">
    <property type="entry name" value="Peptidase_M13"/>
</dbReference>
<dbReference type="InterPro" id="IPR024079">
    <property type="entry name" value="MetalloPept_cat_dom_sf"/>
</dbReference>
<name>A0A9J6G0S3_HAELO</name>
<dbReference type="GO" id="GO:0005886">
    <property type="term" value="C:plasma membrane"/>
    <property type="evidence" value="ECO:0007669"/>
    <property type="project" value="TreeGrafter"/>
</dbReference>
<dbReference type="PANTHER" id="PTHR11733:SF241">
    <property type="entry name" value="GH26575P-RELATED"/>
    <property type="match status" value="1"/>
</dbReference>
<dbReference type="SUPFAM" id="SSF55486">
    <property type="entry name" value="Metalloproteases ('zincins'), catalytic domain"/>
    <property type="match status" value="1"/>
</dbReference>
<dbReference type="Gene3D" id="3.40.390.10">
    <property type="entry name" value="Collagenase (Catalytic Domain)"/>
    <property type="match status" value="1"/>
</dbReference>
<dbReference type="GO" id="GO:0004222">
    <property type="term" value="F:metalloendopeptidase activity"/>
    <property type="evidence" value="ECO:0007669"/>
    <property type="project" value="InterPro"/>
</dbReference>
<organism evidence="1 2">
    <name type="scientific">Haemaphysalis longicornis</name>
    <name type="common">Bush tick</name>
    <dbReference type="NCBI Taxonomy" id="44386"/>
    <lineage>
        <taxon>Eukaryota</taxon>
        <taxon>Metazoa</taxon>
        <taxon>Ecdysozoa</taxon>
        <taxon>Arthropoda</taxon>
        <taxon>Chelicerata</taxon>
        <taxon>Arachnida</taxon>
        <taxon>Acari</taxon>
        <taxon>Parasitiformes</taxon>
        <taxon>Ixodida</taxon>
        <taxon>Ixodoidea</taxon>
        <taxon>Ixodidae</taxon>
        <taxon>Haemaphysalinae</taxon>
        <taxon>Haemaphysalis</taxon>
    </lineage>
</organism>
<dbReference type="Gene3D" id="1.10.1380.10">
    <property type="entry name" value="Neutral endopeptidase , domain2"/>
    <property type="match status" value="1"/>
</dbReference>
<dbReference type="OrthoDB" id="6507247at2759"/>
<dbReference type="PROSITE" id="PS51885">
    <property type="entry name" value="NEPRILYSIN"/>
    <property type="match status" value="1"/>
</dbReference>
<dbReference type="Proteomes" id="UP000821853">
    <property type="component" value="Chromosome 2"/>
</dbReference>
<accession>A0A9J6G0S3</accession>
<sequence>MSCESAYSGQANEFETVKEDLVKHGVFWPEIRNSSNLIQMLFSLSAVWNWGTILEVQMIRSGHFIIAPTPFYRDTLQRRADMLKNSQNSGRDFYREYFGEMVTEFRRKRSGEVLSYEQLRALEEQVIPKIVGPFKASTFTTIRNKSLGDMLNITGIVPSKVIWENSIQKYFNYTPGFPYVFTVINVEFFRAFFDLIAEVGEPKMAYYIGWAIAQPASLLSEAKLIQYYYITDAKAREGQLRFCSGTTHRYIGLPFYAAYMRDQISPDDIQDTSVLVHRLRKSLVQAMENSPAPWNQLSTAPYTPNETAEAESSEFRLFSDAAEEPLNARYAAFPDMGTSVFSNMERATKGRRLTSESTMMERFRIRHDARVYYPSDQGFVFLPIVFELPLYQNGAPYAVKYGALGGEIADALAGELLRAAKVLTKSKGAEKNLSASCLPEEVRERQTTEGALQLTVKALSLQTLYRTFLAVNDAPLRLRLGPRKLLTEEQVFFAVGCYMQCGSPIAETRCNDLLKSFSGFGRAFGCARIAAMFSDRDCDFT</sequence>
<gene>
    <name evidence="1" type="ORF">HPB48_011544</name>
</gene>
<dbReference type="VEuPathDB" id="VectorBase:HLOH_054119"/>
<evidence type="ECO:0000313" key="1">
    <source>
        <dbReference type="EMBL" id="KAH9368224.1"/>
    </source>
</evidence>
<dbReference type="PANTHER" id="PTHR11733">
    <property type="entry name" value="ZINC METALLOPROTEASE FAMILY M13 NEPRILYSIN-RELATED"/>
    <property type="match status" value="1"/>
</dbReference>
<dbReference type="GO" id="GO:0016485">
    <property type="term" value="P:protein processing"/>
    <property type="evidence" value="ECO:0007669"/>
    <property type="project" value="TreeGrafter"/>
</dbReference>
<dbReference type="InterPro" id="IPR042089">
    <property type="entry name" value="Peptidase_M13_dom_2"/>
</dbReference>
<reference evidence="1 2" key="1">
    <citation type="journal article" date="2020" name="Cell">
        <title>Large-Scale Comparative Analyses of Tick Genomes Elucidate Their Genetic Diversity and Vector Capacities.</title>
        <authorList>
            <consortium name="Tick Genome and Microbiome Consortium (TIGMIC)"/>
            <person name="Jia N."/>
            <person name="Wang J."/>
            <person name="Shi W."/>
            <person name="Du L."/>
            <person name="Sun Y."/>
            <person name="Zhan W."/>
            <person name="Jiang J.F."/>
            <person name="Wang Q."/>
            <person name="Zhang B."/>
            <person name="Ji P."/>
            <person name="Bell-Sakyi L."/>
            <person name="Cui X.M."/>
            <person name="Yuan T.T."/>
            <person name="Jiang B.G."/>
            <person name="Yang W.F."/>
            <person name="Lam T.T."/>
            <person name="Chang Q.C."/>
            <person name="Ding S.J."/>
            <person name="Wang X.J."/>
            <person name="Zhu J.G."/>
            <person name="Ruan X.D."/>
            <person name="Zhao L."/>
            <person name="Wei J.T."/>
            <person name="Ye R.Z."/>
            <person name="Que T.C."/>
            <person name="Du C.H."/>
            <person name="Zhou Y.H."/>
            <person name="Cheng J.X."/>
            <person name="Dai P.F."/>
            <person name="Guo W.B."/>
            <person name="Han X.H."/>
            <person name="Huang E.J."/>
            <person name="Li L.F."/>
            <person name="Wei W."/>
            <person name="Gao Y.C."/>
            <person name="Liu J.Z."/>
            <person name="Shao H.Z."/>
            <person name="Wang X."/>
            <person name="Wang C.C."/>
            <person name="Yang T.C."/>
            <person name="Huo Q.B."/>
            <person name="Li W."/>
            <person name="Chen H.Y."/>
            <person name="Chen S.E."/>
            <person name="Zhou L.G."/>
            <person name="Ni X.B."/>
            <person name="Tian J.H."/>
            <person name="Sheng Y."/>
            <person name="Liu T."/>
            <person name="Pan Y.S."/>
            <person name="Xia L.Y."/>
            <person name="Li J."/>
            <person name="Zhao F."/>
            <person name="Cao W.C."/>
        </authorList>
    </citation>
    <scope>NUCLEOTIDE SEQUENCE [LARGE SCALE GENOMIC DNA]</scope>
    <source>
        <strain evidence="1">HaeL-2018</strain>
    </source>
</reference>
<dbReference type="AlphaFoldDB" id="A0A9J6G0S3"/>
<proteinExistence type="predicted"/>
<dbReference type="EMBL" id="JABSTR010000004">
    <property type="protein sequence ID" value="KAH9368224.1"/>
    <property type="molecule type" value="Genomic_DNA"/>
</dbReference>
<keyword evidence="2" id="KW-1185">Reference proteome</keyword>
<comment type="caution">
    <text evidence="1">The sequence shown here is derived from an EMBL/GenBank/DDBJ whole genome shotgun (WGS) entry which is preliminary data.</text>
</comment>